<gene>
    <name evidence="12" type="primary">LOC115880333</name>
</gene>
<dbReference type="KEGG" id="soy:115880333"/>
<dbReference type="GO" id="GO:0031514">
    <property type="term" value="C:motile cilium"/>
    <property type="evidence" value="ECO:0007669"/>
    <property type="project" value="UniProtKB-SubCell"/>
</dbReference>
<comment type="subcellular location">
    <subcellularLocation>
        <location evidence="1">Cell projection</location>
        <location evidence="1">Cilium</location>
        <location evidence="1">Flagellum</location>
    </subcellularLocation>
</comment>
<evidence type="ECO:0000256" key="4">
    <source>
        <dbReference type="ARBA" id="ARBA00023069"/>
    </source>
</evidence>
<dbReference type="PANTHER" id="PTHR15504">
    <property type="entry name" value="NASOPHARYNGEAL EPITHELIUM SPECIFIC PROTEIN 1"/>
    <property type="match status" value="1"/>
</dbReference>
<dbReference type="InParanoid" id="A0A6J2XQQ2"/>
<dbReference type="GeneID" id="115880333"/>
<keyword evidence="11" id="KW-1185">Reference proteome</keyword>
<reference evidence="12" key="1">
    <citation type="submission" date="2025-08" db="UniProtKB">
        <authorList>
            <consortium name="RefSeq"/>
        </authorList>
    </citation>
    <scope>IDENTIFICATION</scope>
    <source>
        <tissue evidence="12">Gonads</tissue>
    </source>
</reference>
<feature type="region of interest" description="Disordered" evidence="9">
    <location>
        <begin position="1"/>
        <end position="28"/>
    </location>
</feature>
<comment type="similarity">
    <text evidence="6">Belongs to the CFAP45 family.</text>
</comment>
<dbReference type="Pfam" id="PF13868">
    <property type="entry name" value="TPH"/>
    <property type="match status" value="1"/>
</dbReference>
<evidence type="ECO:0000313" key="12">
    <source>
        <dbReference type="RefSeq" id="XP_030753396.1"/>
    </source>
</evidence>
<evidence type="ECO:0000256" key="1">
    <source>
        <dbReference type="ARBA" id="ARBA00004230"/>
    </source>
</evidence>
<dbReference type="RefSeq" id="XP_030753396.1">
    <property type="nucleotide sequence ID" value="XM_030897536.1"/>
</dbReference>
<evidence type="ECO:0000259" key="10">
    <source>
        <dbReference type="Pfam" id="PF13868"/>
    </source>
</evidence>
<keyword evidence="5" id="KW-0966">Cell projection</keyword>
<proteinExistence type="inferred from homology"/>
<feature type="domain" description="Trichohyalin-plectin-homology" evidence="10">
    <location>
        <begin position="157"/>
        <end position="503"/>
    </location>
</feature>
<keyword evidence="2" id="KW-0282">Flagellum</keyword>
<evidence type="ECO:0000256" key="7">
    <source>
        <dbReference type="ARBA" id="ARBA00034142"/>
    </source>
</evidence>
<dbReference type="AlphaFoldDB" id="A0A6J2XQQ2"/>
<evidence type="ECO:0000256" key="2">
    <source>
        <dbReference type="ARBA" id="ARBA00022846"/>
    </source>
</evidence>
<accession>A0A6J2XQQ2</accession>
<feature type="coiled-coil region" evidence="8">
    <location>
        <begin position="91"/>
        <end position="118"/>
    </location>
</feature>
<evidence type="ECO:0000256" key="5">
    <source>
        <dbReference type="ARBA" id="ARBA00023273"/>
    </source>
</evidence>
<name>A0A6J2XQQ2_SITOR</name>
<evidence type="ECO:0000256" key="6">
    <source>
        <dbReference type="ARBA" id="ARBA00034116"/>
    </source>
</evidence>
<dbReference type="InterPro" id="IPR033253">
    <property type="entry name" value="CFAP45"/>
</dbReference>
<keyword evidence="4" id="KW-0969">Cilium</keyword>
<dbReference type="FunCoup" id="A0A6J2XQQ2">
    <property type="interactions" value="6"/>
</dbReference>
<evidence type="ECO:0000256" key="3">
    <source>
        <dbReference type="ARBA" id="ARBA00023054"/>
    </source>
</evidence>
<feature type="coiled-coil region" evidence="8">
    <location>
        <begin position="179"/>
        <end position="303"/>
    </location>
</feature>
<evidence type="ECO:0000313" key="11">
    <source>
        <dbReference type="Proteomes" id="UP000504635"/>
    </source>
</evidence>
<evidence type="ECO:0000256" key="9">
    <source>
        <dbReference type="SAM" id="MobiDB-lite"/>
    </source>
</evidence>
<keyword evidence="3 8" id="KW-0175">Coiled coil</keyword>
<protein>
    <recommendedName>
        <fullName evidence="7">Cilia- and flagella-associated protein 45</fullName>
    </recommendedName>
</protein>
<evidence type="ECO:0000256" key="8">
    <source>
        <dbReference type="SAM" id="Coils"/>
    </source>
</evidence>
<dbReference type="Proteomes" id="UP000504635">
    <property type="component" value="Unplaced"/>
</dbReference>
<dbReference type="InterPro" id="IPR043597">
    <property type="entry name" value="TPH_dom"/>
</dbReference>
<sequence length="520" mass="61941">MSGTGKFKSKAGKPKVASGDHTPDQCNHQINGKFIHYKPKTAYEGKEMVLSIENCGTRSLLVPNRYPIDTPAILPKSEFDRLKQKAKVLTLEDRMRMLDEAEEEKNRAVMESTARKEELLRIQMPQKKGTGSKLESVESEAAKKNLYLLQRSQELIIEQDERVKQANGMILATKCRAIRNAQIAEKKLIERQLKEEEQRLDKMMEQQRQIKIRTEERKLEEEEYRKQRYVKEVMQQMKENELERLLEAEKIEEESRMLNKALIELQKEDEKREEERKQLQIKMRDEFKKANEETQQYRRLKAEEQRIADLRVQEFMRQKAERDDMIEKEKLLVKTAKEKEIARLRSMQEKSQDLQAALDELNALRAQEEKEREWREQEKEVALRKARIAKELEEARAKQVEDIRKTQARALARDEEDFKKVASVQHELHKKELEKLEKKKEAVERHRLELLKQINEKERERINYQQERFEDGKAQRMEFALKDKSVEDYLKNKIEKLRDSNVPDNYIKDIERQLKLAGKG</sequence>
<dbReference type="OrthoDB" id="1902038at2759"/>
<organism evidence="11 12">
    <name type="scientific">Sitophilus oryzae</name>
    <name type="common">Rice weevil</name>
    <name type="synonym">Curculio oryzae</name>
    <dbReference type="NCBI Taxonomy" id="7048"/>
    <lineage>
        <taxon>Eukaryota</taxon>
        <taxon>Metazoa</taxon>
        <taxon>Ecdysozoa</taxon>
        <taxon>Arthropoda</taxon>
        <taxon>Hexapoda</taxon>
        <taxon>Insecta</taxon>
        <taxon>Pterygota</taxon>
        <taxon>Neoptera</taxon>
        <taxon>Endopterygota</taxon>
        <taxon>Coleoptera</taxon>
        <taxon>Polyphaga</taxon>
        <taxon>Cucujiformia</taxon>
        <taxon>Curculionidae</taxon>
        <taxon>Dryophthorinae</taxon>
        <taxon>Sitophilus</taxon>
    </lineage>
</organism>
<feature type="coiled-coil region" evidence="8">
    <location>
        <begin position="337"/>
        <end position="468"/>
    </location>
</feature>
<dbReference type="PANTHER" id="PTHR15504:SF0">
    <property type="entry name" value="CILIA- AND FLAGELLA-ASSOCIATED PROTEIN 45"/>
    <property type="match status" value="1"/>
</dbReference>